<dbReference type="EMBL" id="AP027452">
    <property type="protein sequence ID" value="BDY31433.1"/>
    <property type="molecule type" value="Genomic_DNA"/>
</dbReference>
<evidence type="ECO:0008006" key="4">
    <source>
        <dbReference type="Google" id="ProtNLM"/>
    </source>
</evidence>
<organism evidence="2 3">
    <name type="scientific">Mycolicibacterium mageritense</name>
    <name type="common">Mycobacterium mageritense</name>
    <dbReference type="NCBI Taxonomy" id="53462"/>
    <lineage>
        <taxon>Bacteria</taxon>
        <taxon>Bacillati</taxon>
        <taxon>Actinomycetota</taxon>
        <taxon>Actinomycetes</taxon>
        <taxon>Mycobacteriales</taxon>
        <taxon>Mycobacteriaceae</taxon>
        <taxon>Mycolicibacterium</taxon>
    </lineage>
</organism>
<reference evidence="2" key="1">
    <citation type="submission" date="2023-03" db="EMBL/GenBank/DDBJ databases">
        <title>Draft genome sequence of a Mycolicibacterium mageritense strain H4_3_1 isolated from a hybrid biological-inorganic system reactor.</title>
        <authorList>
            <person name="Feng X."/>
            <person name="Kazama D."/>
            <person name="Sato K."/>
            <person name="Kobayashi H."/>
        </authorList>
    </citation>
    <scope>NUCLEOTIDE SEQUENCE</scope>
    <source>
        <strain evidence="2">H4_3_1</strain>
    </source>
</reference>
<name>A0AAI8TZ25_MYCME</name>
<gene>
    <name evidence="2" type="ORF">hbim_05385</name>
</gene>
<accession>A0AAI8TZ25</accession>
<feature type="transmembrane region" description="Helical" evidence="1">
    <location>
        <begin position="12"/>
        <end position="31"/>
    </location>
</feature>
<dbReference type="Proteomes" id="UP001241092">
    <property type="component" value="Chromosome"/>
</dbReference>
<dbReference type="AlphaFoldDB" id="A0AAI8TZ25"/>
<evidence type="ECO:0000256" key="1">
    <source>
        <dbReference type="SAM" id="Phobius"/>
    </source>
</evidence>
<sequence>MKLPTITAKHRLYAYADIAAALSVLTFYKVLDPAAVPVWLGFAGVVLGIGATTTAAVKLNGQIKDGSVE</sequence>
<proteinExistence type="predicted"/>
<dbReference type="RefSeq" id="WP_286211803.1">
    <property type="nucleotide sequence ID" value="NZ_AP027452.1"/>
</dbReference>
<keyword evidence="1" id="KW-1133">Transmembrane helix</keyword>
<evidence type="ECO:0000313" key="2">
    <source>
        <dbReference type="EMBL" id="BDY31433.1"/>
    </source>
</evidence>
<keyword evidence="1" id="KW-0812">Transmembrane</keyword>
<keyword evidence="1" id="KW-0472">Membrane</keyword>
<evidence type="ECO:0000313" key="3">
    <source>
        <dbReference type="Proteomes" id="UP001241092"/>
    </source>
</evidence>
<protein>
    <recommendedName>
        <fullName evidence="4">Holin</fullName>
    </recommendedName>
</protein>
<feature type="transmembrane region" description="Helical" evidence="1">
    <location>
        <begin position="37"/>
        <end position="57"/>
    </location>
</feature>